<dbReference type="Proteomes" id="UP000094147">
    <property type="component" value="Chromosome"/>
</dbReference>
<dbReference type="SUPFAM" id="SSF55729">
    <property type="entry name" value="Acyl-CoA N-acyltransferases (Nat)"/>
    <property type="match status" value="1"/>
</dbReference>
<dbReference type="OrthoDB" id="9796171at2"/>
<keyword evidence="2" id="KW-0808">Transferase</keyword>
<dbReference type="InterPro" id="IPR016181">
    <property type="entry name" value="Acyl_CoA_acyltransferase"/>
</dbReference>
<dbReference type="Gene3D" id="3.40.630.30">
    <property type="match status" value="1"/>
</dbReference>
<dbReference type="STRING" id="1144748.KS2013_79"/>
<dbReference type="KEGG" id="ksd:KS2013_79"/>
<dbReference type="EMBL" id="CP012418">
    <property type="protein sequence ID" value="AOE48811.1"/>
    <property type="molecule type" value="Genomic_DNA"/>
</dbReference>
<evidence type="ECO:0000313" key="3">
    <source>
        <dbReference type="Proteomes" id="UP000094147"/>
    </source>
</evidence>
<keyword evidence="3" id="KW-1185">Reference proteome</keyword>
<reference evidence="3" key="1">
    <citation type="submission" date="2015-08" db="EMBL/GenBank/DDBJ databases">
        <authorList>
            <person name="Kim K.M."/>
        </authorList>
    </citation>
    <scope>NUCLEOTIDE SEQUENCE [LARGE SCALE GENOMIC DNA]</scope>
    <source>
        <strain evidence="3">KCTC 23892</strain>
    </source>
</reference>
<feature type="domain" description="N-acetyltransferase" evidence="1">
    <location>
        <begin position="4"/>
        <end position="150"/>
    </location>
</feature>
<protein>
    <submittedName>
        <fullName evidence="2">GCN5-related N-acetyltransferase</fullName>
    </submittedName>
</protein>
<dbReference type="Pfam" id="PF13673">
    <property type="entry name" value="Acetyltransf_10"/>
    <property type="match status" value="1"/>
</dbReference>
<gene>
    <name evidence="2" type="ORF">KS2013_79</name>
</gene>
<evidence type="ECO:0000259" key="1">
    <source>
        <dbReference type="PROSITE" id="PS51186"/>
    </source>
</evidence>
<organism evidence="2 3">
    <name type="scientific">Kangiella sediminilitoris</name>
    <dbReference type="NCBI Taxonomy" id="1144748"/>
    <lineage>
        <taxon>Bacteria</taxon>
        <taxon>Pseudomonadati</taxon>
        <taxon>Pseudomonadota</taxon>
        <taxon>Gammaproteobacteria</taxon>
        <taxon>Kangiellales</taxon>
        <taxon>Kangiellaceae</taxon>
        <taxon>Kangiella</taxon>
    </lineage>
</organism>
<proteinExistence type="predicted"/>
<dbReference type="RefSeq" id="WP_068988313.1">
    <property type="nucleotide sequence ID" value="NZ_CP012418.1"/>
</dbReference>
<accession>A0A1B3B7P4</accession>
<dbReference type="AlphaFoldDB" id="A0A1B3B7P4"/>
<dbReference type="InterPro" id="IPR000182">
    <property type="entry name" value="GNAT_dom"/>
</dbReference>
<dbReference type="PROSITE" id="PS51186">
    <property type="entry name" value="GNAT"/>
    <property type="match status" value="1"/>
</dbReference>
<evidence type="ECO:0000313" key="2">
    <source>
        <dbReference type="EMBL" id="AOE48811.1"/>
    </source>
</evidence>
<dbReference type="GO" id="GO:0016747">
    <property type="term" value="F:acyltransferase activity, transferring groups other than amino-acyl groups"/>
    <property type="evidence" value="ECO:0007669"/>
    <property type="project" value="InterPro"/>
</dbReference>
<dbReference type="CDD" id="cd04301">
    <property type="entry name" value="NAT_SF"/>
    <property type="match status" value="1"/>
</dbReference>
<sequence length="150" mass="17473">MLSFIIKSWNELTKQELYQLLQLRSEVFVVEQECAYQDLDGQDEEAMHLLVTEPNKALLGYARIYSSSIEKEAVQAIGRVCVRESERGESIARRMMEVALEYIERHHKQAITVSAQAYLENFYQQLGFNSVSEPYLEDGIPHIRMIRDKQ</sequence>
<name>A0A1B3B7P4_9GAMM</name>
<dbReference type="PATRIC" id="fig|1144748.3.peg.80"/>